<accession>A0A1X0RSE4</accession>
<feature type="region of interest" description="Disordered" evidence="1">
    <location>
        <begin position="58"/>
        <end position="78"/>
    </location>
</feature>
<proteinExistence type="predicted"/>
<gene>
    <name evidence="2" type="ORF">BCV71DRAFT_274906</name>
</gene>
<dbReference type="EMBL" id="KV921451">
    <property type="protein sequence ID" value="ORE14818.1"/>
    <property type="molecule type" value="Genomic_DNA"/>
</dbReference>
<feature type="region of interest" description="Disordered" evidence="1">
    <location>
        <begin position="1"/>
        <end position="38"/>
    </location>
</feature>
<feature type="compositionally biased region" description="Polar residues" evidence="1">
    <location>
        <begin position="9"/>
        <end position="18"/>
    </location>
</feature>
<protein>
    <submittedName>
        <fullName evidence="2">Uncharacterized protein</fullName>
    </submittedName>
</protein>
<name>A0A1X0RSE4_RHIZD</name>
<reference evidence="2 3" key="1">
    <citation type="journal article" date="2016" name="Proc. Natl. Acad. Sci. U.S.A.">
        <title>Lipid metabolic changes in an early divergent fungus govern the establishment of a mutualistic symbiosis with endobacteria.</title>
        <authorList>
            <person name="Lastovetsky O.A."/>
            <person name="Gaspar M.L."/>
            <person name="Mondo S.J."/>
            <person name="LaButti K.M."/>
            <person name="Sandor L."/>
            <person name="Grigoriev I.V."/>
            <person name="Henry S.A."/>
            <person name="Pawlowska T.E."/>
        </authorList>
    </citation>
    <scope>NUCLEOTIDE SEQUENCE [LARGE SCALE GENOMIC DNA]</scope>
    <source>
        <strain evidence="2 3">ATCC 11559</strain>
    </source>
</reference>
<dbReference type="AlphaFoldDB" id="A0A1X0RSE4"/>
<evidence type="ECO:0000256" key="1">
    <source>
        <dbReference type="SAM" id="MobiDB-lite"/>
    </source>
</evidence>
<dbReference type="Proteomes" id="UP000242381">
    <property type="component" value="Unassembled WGS sequence"/>
</dbReference>
<evidence type="ECO:0000313" key="3">
    <source>
        <dbReference type="Proteomes" id="UP000242381"/>
    </source>
</evidence>
<evidence type="ECO:0000313" key="2">
    <source>
        <dbReference type="EMBL" id="ORE14818.1"/>
    </source>
</evidence>
<sequence>MFSDDFRSSLLQQGSTSKTLRDATSHRSNKLSKTRSNGGFSYSANAALEANQRFFRSGPSSEHGGFTFKNNNTNNPSNRVSYPFSQAFTNYLHRKHNQFSKPRTVESLNNRDSKTSTSVRFLQLDVCHTKEKWRSPSNLQYEGAQSVCQCTLFQDGNLTGSLPPYSSEQLHDFNQSLRCISTHQGSSQSLTISSIHLGRSNVPISVYTVQPISGSLGVYQNNSSYFGMGSSSMDSS</sequence>
<organism evidence="2 3">
    <name type="scientific">Rhizopus microsporus</name>
    <dbReference type="NCBI Taxonomy" id="58291"/>
    <lineage>
        <taxon>Eukaryota</taxon>
        <taxon>Fungi</taxon>
        <taxon>Fungi incertae sedis</taxon>
        <taxon>Mucoromycota</taxon>
        <taxon>Mucoromycotina</taxon>
        <taxon>Mucoromycetes</taxon>
        <taxon>Mucorales</taxon>
        <taxon>Mucorineae</taxon>
        <taxon>Rhizopodaceae</taxon>
        <taxon>Rhizopus</taxon>
    </lineage>
</organism>